<dbReference type="Gene3D" id="3.40.50.1820">
    <property type="entry name" value="alpha/beta hydrolase"/>
    <property type="match status" value="1"/>
</dbReference>
<dbReference type="EnsemblFungi" id="FOXG_01343T0">
    <property type="protein sequence ID" value="FOXG_01343P0"/>
    <property type="gene ID" value="FOXG_01343"/>
</dbReference>
<dbReference type="PANTHER" id="PTHR43798">
    <property type="entry name" value="MONOACYLGLYCEROL LIPASE"/>
    <property type="match status" value="1"/>
</dbReference>
<name>A0A0D2XBS1_FUSOF</name>
<reference evidence="1" key="2">
    <citation type="submission" date="2025-08" db="UniProtKB">
        <authorList>
            <consortium name="EnsemblFungi"/>
        </authorList>
    </citation>
    <scope>IDENTIFICATION</scope>
    <source>
        <strain evidence="1">4287 / CBS 123668 / FGSC 9935 / NRRL 34936</strain>
    </source>
</reference>
<dbReference type="SUPFAM" id="SSF53474">
    <property type="entry name" value="alpha/beta-Hydrolases"/>
    <property type="match status" value="1"/>
</dbReference>
<proteinExistence type="predicted"/>
<dbReference type="InterPro" id="IPR029058">
    <property type="entry name" value="AB_hydrolase_fold"/>
</dbReference>
<protein>
    <submittedName>
        <fullName evidence="1">Uncharacterized protein</fullName>
    </submittedName>
</protein>
<dbReference type="AlphaFoldDB" id="A0A0D2XBS1"/>
<organism evidence="1 2">
    <name type="scientific">Fusarium oxysporum (strain Fo5176)</name>
    <name type="common">Fusarium vascular wilt</name>
    <dbReference type="NCBI Taxonomy" id="660025"/>
    <lineage>
        <taxon>Eukaryota</taxon>
        <taxon>Fungi</taxon>
        <taxon>Dikarya</taxon>
        <taxon>Ascomycota</taxon>
        <taxon>Pezizomycotina</taxon>
        <taxon>Sordariomycetes</taxon>
        <taxon>Hypocreomycetidae</taxon>
        <taxon>Hypocreales</taxon>
        <taxon>Nectriaceae</taxon>
        <taxon>Fusarium</taxon>
        <taxon>Fusarium oxysporum species complex</taxon>
    </lineage>
</organism>
<reference evidence="2" key="1">
    <citation type="journal article" date="2012" name="Mol. Plant Microbe Interact.">
        <title>A highly conserved effector in Fusarium oxysporum is required for full virulence on Arabidopsis.</title>
        <authorList>
            <person name="Thatcher L.F."/>
            <person name="Gardiner D.M."/>
            <person name="Kazan K."/>
            <person name="Manners J."/>
        </authorList>
    </citation>
    <scope>NUCLEOTIDE SEQUENCE [LARGE SCALE GENOMIC DNA]</scope>
    <source>
        <strain evidence="2">Fo5176</strain>
    </source>
</reference>
<dbReference type="Pfam" id="PF12146">
    <property type="entry name" value="Hydrolase_4"/>
    <property type="match status" value="1"/>
</dbReference>
<dbReference type="Proteomes" id="UP000002489">
    <property type="component" value="Unassembled WGS sequence"/>
</dbReference>
<evidence type="ECO:0000313" key="1">
    <source>
        <dbReference type="EnsemblFungi" id="FOXG_01343P0"/>
    </source>
</evidence>
<evidence type="ECO:0000313" key="2">
    <source>
        <dbReference type="Proteomes" id="UP000002489"/>
    </source>
</evidence>
<gene>
    <name evidence="1" type="primary">28943605</name>
</gene>
<accession>A0A0D2XBS1</accession>
<dbReference type="InterPro" id="IPR022742">
    <property type="entry name" value="Hydrolase_4"/>
</dbReference>
<dbReference type="VEuPathDB" id="FungiDB:FOXG_01343"/>
<sequence>MSELPTYAKQQEWRDIQSFLPQRLHFTPNHSPTEEVWHHRGHALHLDRWRNPSASVRLIMHHGMGTNGRMMSMLLGVPLHKAGFELVAIDMPGYGCTVSKKGHVWDYEEWVNIASEFVDHEYENDKRPIALYGLSAGGGLTFHVAGMNEGVRGIVGMCFMDMRIQSVADAACRNLFMSRIGAPMGRVMHALGLGWMSMPMYITGRMSTLVNNPQALAACMRDNSSANAWVSMSFLSSFTTYEPAKEPKDFDTCPILLTQPAEDRWTPLWVSEAFLRDVDKVKVKTVMLEGAGHYPLEDPGLGQMVEAIVAFLKDIEQEA</sequence>
<dbReference type="InterPro" id="IPR050266">
    <property type="entry name" value="AB_hydrolase_sf"/>
</dbReference>